<keyword evidence="3" id="KW-0051">Antiviral defense</keyword>
<comment type="similarity">
    <text evidence="1">Belongs to the CRISPR-associated protein Cas6/Cse3/CasE family.</text>
</comment>
<evidence type="ECO:0000313" key="5">
    <source>
        <dbReference type="EMBL" id="MBE6059471.1"/>
    </source>
</evidence>
<accession>A0A927ZL39</accession>
<dbReference type="Gene3D" id="3.30.70.1900">
    <property type="match status" value="1"/>
</dbReference>
<dbReference type="GO" id="GO:0016788">
    <property type="term" value="F:hydrolase activity, acting on ester bonds"/>
    <property type="evidence" value="ECO:0007669"/>
    <property type="project" value="InterPro"/>
</dbReference>
<sequence>MNVYEITLKVYLLKSINVEEAQQKIAELIDKSLAKNSEFLELHNKNIFKNYCFNSFYPIDKSGIYKADNVYTVKLRTISKELGQYLNNVLSNEYTDYIKGLVTDIRIIPKKHIEKIYSITPLILKNDDGYWKNFLSFEEFEKRIKENLIKKYNFISNEKLDENFDLYTFIEIKNKKPIATSYKGKRILGDKVNIVISDDIRAQELAYMALGTGLGEMNARGQGFVNFSWL</sequence>
<evidence type="ECO:0000313" key="6">
    <source>
        <dbReference type="Proteomes" id="UP000768462"/>
    </source>
</evidence>
<gene>
    <name evidence="5" type="primary">cas6</name>
    <name evidence="5" type="ORF">E7215_04770</name>
</gene>
<dbReference type="AlphaFoldDB" id="A0A927ZL39"/>
<dbReference type="GO" id="GO:0051607">
    <property type="term" value="P:defense response to virus"/>
    <property type="evidence" value="ECO:0007669"/>
    <property type="project" value="UniProtKB-KW"/>
</dbReference>
<evidence type="ECO:0000256" key="1">
    <source>
        <dbReference type="ARBA" id="ARBA00005937"/>
    </source>
</evidence>
<evidence type="ECO:0000256" key="2">
    <source>
        <dbReference type="ARBA" id="ARBA00022884"/>
    </source>
</evidence>
<dbReference type="InterPro" id="IPR049435">
    <property type="entry name" value="Cas_Cas6_C"/>
</dbReference>
<dbReference type="EMBL" id="SVCM01000057">
    <property type="protein sequence ID" value="MBE6059471.1"/>
    <property type="molecule type" value="Genomic_DNA"/>
</dbReference>
<dbReference type="GO" id="GO:0003723">
    <property type="term" value="F:RNA binding"/>
    <property type="evidence" value="ECO:0007669"/>
    <property type="project" value="UniProtKB-KW"/>
</dbReference>
<evidence type="ECO:0000256" key="3">
    <source>
        <dbReference type="ARBA" id="ARBA00023118"/>
    </source>
</evidence>
<organism evidence="5 6">
    <name type="scientific">Clostridium sulfidigenes</name>
    <dbReference type="NCBI Taxonomy" id="318464"/>
    <lineage>
        <taxon>Bacteria</taxon>
        <taxon>Bacillati</taxon>
        <taxon>Bacillota</taxon>
        <taxon>Clostridia</taxon>
        <taxon>Eubacteriales</taxon>
        <taxon>Clostridiaceae</taxon>
        <taxon>Clostridium</taxon>
    </lineage>
</organism>
<protein>
    <submittedName>
        <fullName evidence="5">CRISPR-associated endoribonuclease Cas6</fullName>
    </submittedName>
</protein>
<reference evidence="5" key="1">
    <citation type="submission" date="2019-04" db="EMBL/GenBank/DDBJ databases">
        <title>Evolution of Biomass-Degrading Anaerobic Consortia Revealed by Metagenomics.</title>
        <authorList>
            <person name="Peng X."/>
        </authorList>
    </citation>
    <scope>NUCLEOTIDE SEQUENCE</scope>
    <source>
        <strain evidence="5">SIG254</strain>
    </source>
</reference>
<evidence type="ECO:0000259" key="4">
    <source>
        <dbReference type="Pfam" id="PF01881"/>
    </source>
</evidence>
<dbReference type="CDD" id="cd21140">
    <property type="entry name" value="Cas6_I-like"/>
    <property type="match status" value="1"/>
</dbReference>
<feature type="domain" description="CRISPR associated protein Cas6 C-terminal" evidence="4">
    <location>
        <begin position="116"/>
        <end position="226"/>
    </location>
</feature>
<dbReference type="NCBIfam" id="TIGR01877">
    <property type="entry name" value="cas_cas6"/>
    <property type="match status" value="1"/>
</dbReference>
<comment type="caution">
    <text evidence="5">The sequence shown here is derived from an EMBL/GenBank/DDBJ whole genome shotgun (WGS) entry which is preliminary data.</text>
</comment>
<dbReference type="Pfam" id="PF01881">
    <property type="entry name" value="Cas_Cas6_C"/>
    <property type="match status" value="1"/>
</dbReference>
<name>A0A927ZL39_9CLOT</name>
<dbReference type="PANTHER" id="PTHR36984:SF1">
    <property type="entry name" value="CRISPR-ASSOCIATED ENDORIBONUCLEASE CAS6 1"/>
    <property type="match status" value="1"/>
</dbReference>
<keyword evidence="2" id="KW-0694">RNA-binding</keyword>
<dbReference type="Proteomes" id="UP000768462">
    <property type="component" value="Unassembled WGS sequence"/>
</dbReference>
<dbReference type="PANTHER" id="PTHR36984">
    <property type="entry name" value="CRISPR-ASSOCIATED ENDORIBONUCLEASE CAS6 1"/>
    <property type="match status" value="1"/>
</dbReference>
<proteinExistence type="inferred from homology"/>
<dbReference type="InterPro" id="IPR010156">
    <property type="entry name" value="CRISPR-assoc_prot_Cas6"/>
</dbReference>